<accession>A0ABW5Y9S5</accession>
<sequence>MYHPFSVAETTKAAWTIFKKNFVTIIVYSVISFLLLSILGVVIEYVFSTDSFAGTTAVTFLTIFVQAYTTLGLYKLIFTVIDSEYYEFEFNQVLPAFKSIVSYLIVVFLIAFIITTFHFSMKGLDAYPNLQTLIEDIFALIALYIALRMMFFITFVVDDQSGAFESIKQSFDLTRGYFFKVLTMLIIILVLIALPAILSQHYPIISVAIIFTYPFVNIILAVTYRKLVYSHQDVDDDIAETN</sequence>
<dbReference type="EMBL" id="JBHUPD010000001">
    <property type="protein sequence ID" value="MFD2872124.1"/>
    <property type="molecule type" value="Genomic_DNA"/>
</dbReference>
<evidence type="ECO:0000256" key="1">
    <source>
        <dbReference type="SAM" id="Phobius"/>
    </source>
</evidence>
<keyword evidence="1" id="KW-0812">Transmembrane</keyword>
<comment type="caution">
    <text evidence="3">The sequence shown here is derived from an EMBL/GenBank/DDBJ whole genome shotgun (WGS) entry which is preliminary data.</text>
</comment>
<feature type="transmembrane region" description="Helical" evidence="1">
    <location>
        <begin position="137"/>
        <end position="157"/>
    </location>
</feature>
<feature type="transmembrane region" description="Helical" evidence="1">
    <location>
        <begin position="95"/>
        <end position="117"/>
    </location>
</feature>
<feature type="domain" description="Glycerophosphoryl diester phosphodiesterase membrane" evidence="2">
    <location>
        <begin position="135"/>
        <end position="210"/>
    </location>
</feature>
<proteinExistence type="predicted"/>
<gene>
    <name evidence="3" type="ORF">ACFS5N_06580</name>
</gene>
<feature type="transmembrane region" description="Helical" evidence="1">
    <location>
        <begin position="52"/>
        <end position="74"/>
    </location>
</feature>
<dbReference type="RefSeq" id="WP_377183470.1">
    <property type="nucleotide sequence ID" value="NZ_JBHUPD010000001.1"/>
</dbReference>
<feature type="transmembrane region" description="Helical" evidence="1">
    <location>
        <begin position="21"/>
        <end position="46"/>
    </location>
</feature>
<organism evidence="3 4">
    <name type="scientific">Mucilaginibacter ximonensis</name>
    <dbReference type="NCBI Taxonomy" id="538021"/>
    <lineage>
        <taxon>Bacteria</taxon>
        <taxon>Pseudomonadati</taxon>
        <taxon>Bacteroidota</taxon>
        <taxon>Sphingobacteriia</taxon>
        <taxon>Sphingobacteriales</taxon>
        <taxon>Sphingobacteriaceae</taxon>
        <taxon>Mucilaginibacter</taxon>
    </lineage>
</organism>
<protein>
    <submittedName>
        <fullName evidence="3">Glycerophosphoryl diester phosphodiesterase membrane domain-containing protein</fullName>
    </submittedName>
</protein>
<keyword evidence="4" id="KW-1185">Reference proteome</keyword>
<dbReference type="Pfam" id="PF10110">
    <property type="entry name" value="GPDPase_memb"/>
    <property type="match status" value="1"/>
</dbReference>
<evidence type="ECO:0000313" key="3">
    <source>
        <dbReference type="EMBL" id="MFD2872124.1"/>
    </source>
</evidence>
<keyword evidence="1" id="KW-0472">Membrane</keyword>
<evidence type="ECO:0000313" key="4">
    <source>
        <dbReference type="Proteomes" id="UP001597557"/>
    </source>
</evidence>
<feature type="transmembrane region" description="Helical" evidence="1">
    <location>
        <begin position="177"/>
        <end position="198"/>
    </location>
</feature>
<name>A0ABW5Y9S5_9SPHI</name>
<dbReference type="Proteomes" id="UP001597557">
    <property type="component" value="Unassembled WGS sequence"/>
</dbReference>
<keyword evidence="1" id="KW-1133">Transmembrane helix</keyword>
<evidence type="ECO:0000259" key="2">
    <source>
        <dbReference type="Pfam" id="PF10110"/>
    </source>
</evidence>
<feature type="transmembrane region" description="Helical" evidence="1">
    <location>
        <begin position="204"/>
        <end position="224"/>
    </location>
</feature>
<dbReference type="InterPro" id="IPR018476">
    <property type="entry name" value="GlyceroP-diester-Pdiesterase_M"/>
</dbReference>
<reference evidence="4" key="1">
    <citation type="journal article" date="2019" name="Int. J. Syst. Evol. Microbiol.">
        <title>The Global Catalogue of Microorganisms (GCM) 10K type strain sequencing project: providing services to taxonomists for standard genome sequencing and annotation.</title>
        <authorList>
            <consortium name="The Broad Institute Genomics Platform"/>
            <consortium name="The Broad Institute Genome Sequencing Center for Infectious Disease"/>
            <person name="Wu L."/>
            <person name="Ma J."/>
        </authorList>
    </citation>
    <scope>NUCLEOTIDE SEQUENCE [LARGE SCALE GENOMIC DNA]</scope>
    <source>
        <strain evidence="4">KCTC 22437</strain>
    </source>
</reference>